<comment type="subunit">
    <text evidence="3">The glycine cleavage system is composed of four proteins: P, T, L and H.</text>
</comment>
<evidence type="ECO:0000313" key="6">
    <source>
        <dbReference type="EMBL" id="AUN94796.1"/>
    </source>
</evidence>
<gene>
    <name evidence="3 6" type="primary">gcvH</name>
    <name evidence="6" type="ORF">C0099_07525</name>
</gene>
<dbReference type="GO" id="GO:0005829">
    <property type="term" value="C:cytosol"/>
    <property type="evidence" value="ECO:0007669"/>
    <property type="project" value="TreeGrafter"/>
</dbReference>
<proteinExistence type="inferred from homology"/>
<dbReference type="RefSeq" id="WP_102246863.1">
    <property type="nucleotide sequence ID" value="NZ_CP025682.1"/>
</dbReference>
<keyword evidence="7" id="KW-1185">Reference proteome</keyword>
<dbReference type="KEGG" id="atw:C0099_07525"/>
<dbReference type="Pfam" id="PF01597">
    <property type="entry name" value="GCV_H"/>
    <property type="match status" value="1"/>
</dbReference>
<dbReference type="EMBL" id="CP025682">
    <property type="protein sequence ID" value="AUN94796.1"/>
    <property type="molecule type" value="Genomic_DNA"/>
</dbReference>
<evidence type="ECO:0000256" key="2">
    <source>
        <dbReference type="ARBA" id="ARBA00022823"/>
    </source>
</evidence>
<dbReference type="GO" id="GO:0005960">
    <property type="term" value="C:glycine cleavage complex"/>
    <property type="evidence" value="ECO:0007669"/>
    <property type="project" value="InterPro"/>
</dbReference>
<dbReference type="InterPro" id="IPR000089">
    <property type="entry name" value="Biotin_lipoyl"/>
</dbReference>
<feature type="domain" description="Lipoyl-binding" evidence="5">
    <location>
        <begin position="24"/>
        <end position="105"/>
    </location>
</feature>
<sequence>MSHLPAELAYAETHEWVRTEADGTLTIGITDHAQDALGDIVFVELPEAGRAIEAGAPCAVIESVKTASDIHAPVSGEIIAINNGVSEAPESVNDAPYDAWLFRMRPAAGAQPALLDAEAYRKLID</sequence>
<dbReference type="InterPro" id="IPR002930">
    <property type="entry name" value="GCV_H"/>
</dbReference>
<reference evidence="6 7" key="1">
    <citation type="submission" date="2018-01" db="EMBL/GenBank/DDBJ databases">
        <authorList>
            <person name="Fu G.-Y."/>
        </authorList>
    </citation>
    <scope>NUCLEOTIDE SEQUENCE [LARGE SCALE GENOMIC DNA]</scope>
    <source>
        <strain evidence="6 7">SY39</strain>
    </source>
</reference>
<dbReference type="PANTHER" id="PTHR11715:SF3">
    <property type="entry name" value="GLYCINE CLEAVAGE SYSTEM H PROTEIN-RELATED"/>
    <property type="match status" value="1"/>
</dbReference>
<accession>A0A2I6S6B1</accession>
<evidence type="ECO:0000313" key="7">
    <source>
        <dbReference type="Proteomes" id="UP000242205"/>
    </source>
</evidence>
<evidence type="ECO:0000256" key="4">
    <source>
        <dbReference type="PIRSR" id="PIRSR617453-50"/>
    </source>
</evidence>
<protein>
    <recommendedName>
        <fullName evidence="3">Glycine cleavage system H protein</fullName>
    </recommendedName>
</protein>
<dbReference type="NCBIfam" id="TIGR00527">
    <property type="entry name" value="gcvH"/>
    <property type="match status" value="1"/>
</dbReference>
<dbReference type="InterPro" id="IPR033753">
    <property type="entry name" value="GCV_H/Fam206"/>
</dbReference>
<dbReference type="NCBIfam" id="NF002270">
    <property type="entry name" value="PRK01202.1"/>
    <property type="match status" value="1"/>
</dbReference>
<dbReference type="GO" id="GO:0019464">
    <property type="term" value="P:glycine decarboxylation via glycine cleavage system"/>
    <property type="evidence" value="ECO:0007669"/>
    <property type="project" value="UniProtKB-UniRule"/>
</dbReference>
<keyword evidence="2 3" id="KW-0450">Lipoyl</keyword>
<dbReference type="HAMAP" id="MF_00272">
    <property type="entry name" value="GcvH"/>
    <property type="match status" value="1"/>
</dbReference>
<dbReference type="PROSITE" id="PS50968">
    <property type="entry name" value="BIOTINYL_LIPOYL"/>
    <property type="match status" value="1"/>
</dbReference>
<organism evidence="6 7">
    <name type="scientific">Pseudazoarcus pumilus</name>
    <dbReference type="NCBI Taxonomy" id="2067960"/>
    <lineage>
        <taxon>Bacteria</taxon>
        <taxon>Pseudomonadati</taxon>
        <taxon>Pseudomonadota</taxon>
        <taxon>Betaproteobacteria</taxon>
        <taxon>Rhodocyclales</taxon>
        <taxon>Zoogloeaceae</taxon>
        <taxon>Pseudazoarcus</taxon>
    </lineage>
</organism>
<dbReference type="AlphaFoldDB" id="A0A2I6S6B1"/>
<dbReference type="Gene3D" id="2.40.50.100">
    <property type="match status" value="1"/>
</dbReference>
<evidence type="ECO:0000259" key="5">
    <source>
        <dbReference type="PROSITE" id="PS50968"/>
    </source>
</evidence>
<evidence type="ECO:0000256" key="3">
    <source>
        <dbReference type="HAMAP-Rule" id="MF_00272"/>
    </source>
</evidence>
<dbReference type="SUPFAM" id="SSF51230">
    <property type="entry name" value="Single hybrid motif"/>
    <property type="match status" value="1"/>
</dbReference>
<dbReference type="PANTHER" id="PTHR11715">
    <property type="entry name" value="GLYCINE CLEAVAGE SYSTEM H PROTEIN"/>
    <property type="match status" value="1"/>
</dbReference>
<comment type="cofactor">
    <cofactor evidence="3">
        <name>(R)-lipoate</name>
        <dbReference type="ChEBI" id="CHEBI:83088"/>
    </cofactor>
    <text evidence="3">Binds 1 lipoyl cofactor covalently.</text>
</comment>
<name>A0A2I6S6B1_9RHOO</name>
<dbReference type="CDD" id="cd06848">
    <property type="entry name" value="GCS_H"/>
    <property type="match status" value="1"/>
</dbReference>
<comment type="function">
    <text evidence="3">The glycine cleavage system catalyzes the degradation of glycine. The H protein shuttles the methylamine group of glycine from the P protein to the T protein.</text>
</comment>
<feature type="modified residue" description="N6-lipoyllysine" evidence="3 4">
    <location>
        <position position="65"/>
    </location>
</feature>
<evidence type="ECO:0000256" key="1">
    <source>
        <dbReference type="ARBA" id="ARBA00009249"/>
    </source>
</evidence>
<dbReference type="OrthoDB" id="9796712at2"/>
<dbReference type="InterPro" id="IPR011053">
    <property type="entry name" value="Single_hybrid_motif"/>
</dbReference>
<dbReference type="InterPro" id="IPR017453">
    <property type="entry name" value="GCV_H_sub"/>
</dbReference>
<dbReference type="InterPro" id="IPR003016">
    <property type="entry name" value="2-oxoA_DH_lipoyl-BS"/>
</dbReference>
<comment type="similarity">
    <text evidence="1 3">Belongs to the GcvH family.</text>
</comment>
<dbReference type="Proteomes" id="UP000242205">
    <property type="component" value="Chromosome"/>
</dbReference>
<dbReference type="GO" id="GO:0009249">
    <property type="term" value="P:protein lipoylation"/>
    <property type="evidence" value="ECO:0007669"/>
    <property type="project" value="TreeGrafter"/>
</dbReference>
<dbReference type="PROSITE" id="PS00189">
    <property type="entry name" value="LIPOYL"/>
    <property type="match status" value="1"/>
</dbReference>